<evidence type="ECO:0000256" key="8">
    <source>
        <dbReference type="ARBA" id="ARBA00023204"/>
    </source>
</evidence>
<dbReference type="GO" id="GO:0003697">
    <property type="term" value="F:single-stranded DNA binding"/>
    <property type="evidence" value="ECO:0007669"/>
    <property type="project" value="TreeGrafter"/>
</dbReference>
<comment type="function">
    <text evidence="10">Involved in the homologous recombination repair (HRR) pathway of double-stranded DNA breaks arising during DNA replication or induced by DNA-damaging agents.</text>
</comment>
<keyword evidence="5" id="KW-0067">ATP-binding</keyword>
<comment type="caution">
    <text evidence="12">The sequence shown here is derived from an EMBL/GenBank/DDBJ whole genome shotgun (WGS) entry which is preliminary data.</text>
</comment>
<dbReference type="GO" id="GO:0140664">
    <property type="term" value="F:ATP-dependent DNA damage sensor activity"/>
    <property type="evidence" value="ECO:0007669"/>
    <property type="project" value="InterPro"/>
</dbReference>
<evidence type="ECO:0000256" key="5">
    <source>
        <dbReference type="ARBA" id="ARBA00022840"/>
    </source>
</evidence>
<name>A0AAV8TXY7_9ROSI</name>
<keyword evidence="3" id="KW-0547">Nucleotide-binding</keyword>
<comment type="subcellular location">
    <subcellularLocation>
        <location evidence="1">Nucleus</location>
    </subcellularLocation>
</comment>
<evidence type="ECO:0000256" key="2">
    <source>
        <dbReference type="ARBA" id="ARBA00007095"/>
    </source>
</evidence>
<evidence type="ECO:0000256" key="3">
    <source>
        <dbReference type="ARBA" id="ARBA00022741"/>
    </source>
</evidence>
<dbReference type="GO" id="GO:0005815">
    <property type="term" value="C:microtubule organizing center"/>
    <property type="evidence" value="ECO:0007669"/>
    <property type="project" value="TreeGrafter"/>
</dbReference>
<dbReference type="EMBL" id="JAIWQS010000003">
    <property type="protein sequence ID" value="KAJ8770993.1"/>
    <property type="molecule type" value="Genomic_DNA"/>
</dbReference>
<dbReference type="GO" id="GO:0042148">
    <property type="term" value="P:DNA strand invasion"/>
    <property type="evidence" value="ECO:0007669"/>
    <property type="project" value="TreeGrafter"/>
</dbReference>
<dbReference type="GO" id="GO:0005524">
    <property type="term" value="F:ATP binding"/>
    <property type="evidence" value="ECO:0007669"/>
    <property type="project" value="UniProtKB-KW"/>
</dbReference>
<evidence type="ECO:0000313" key="13">
    <source>
        <dbReference type="Proteomes" id="UP001159364"/>
    </source>
</evidence>
<dbReference type="GO" id="GO:0000723">
    <property type="term" value="P:telomere maintenance"/>
    <property type="evidence" value="ECO:0007669"/>
    <property type="project" value="TreeGrafter"/>
</dbReference>
<dbReference type="InterPro" id="IPR051988">
    <property type="entry name" value="HRR_RAD51_Paralog"/>
</dbReference>
<evidence type="ECO:0000256" key="6">
    <source>
        <dbReference type="ARBA" id="ARBA00023125"/>
    </source>
</evidence>
<evidence type="ECO:0000256" key="1">
    <source>
        <dbReference type="ARBA" id="ARBA00004123"/>
    </source>
</evidence>
<sequence>MAPLKSLEREYPMLDSDFQSFCASHGISTVEDFLMQDLYVFAALVEQQQNSERLKEGITQVLSIIDGQHQPWKNGIELLEDADKNKGLLPTGVEGIDTILQGGLRRGQLTELVGPSTSGKTQVCLQIASNVAKNQTGSVVYIDTCNSFSPQHIKQFVIQNSFSASDEVRSKTVQKVMSNIFCHSVFNIFAMFDVLRHLENNLRSQMQIVNSMVLLVIIDSLSSLVTPILGGGGAHGRALMTSAGSMLKKLAHEQNIAIMVVNHMVGGEGGNPKPALGETWKSIPHVRLLLSTDRETNVSNVFVIKHPSIT</sequence>
<keyword evidence="13" id="KW-1185">Reference proteome</keyword>
<dbReference type="InterPro" id="IPR047323">
    <property type="entry name" value="Rad51D_C"/>
</dbReference>
<dbReference type="PANTHER" id="PTHR46457:SF1">
    <property type="entry name" value="DNA REPAIR PROTEIN RAD51 HOMOLOG 4"/>
    <property type="match status" value="1"/>
</dbReference>
<evidence type="ECO:0000256" key="7">
    <source>
        <dbReference type="ARBA" id="ARBA00023172"/>
    </source>
</evidence>
<accession>A0AAV8TXY7</accession>
<dbReference type="CDD" id="cd19489">
    <property type="entry name" value="Rad51D"/>
    <property type="match status" value="1"/>
</dbReference>
<keyword evidence="6" id="KW-0238">DNA-binding</keyword>
<dbReference type="GO" id="GO:0033063">
    <property type="term" value="C:Rad51B-Rad51C-Rad51D-XRCC2 complex"/>
    <property type="evidence" value="ECO:0007669"/>
    <property type="project" value="TreeGrafter"/>
</dbReference>
<dbReference type="GO" id="GO:0007131">
    <property type="term" value="P:reciprocal meiotic recombination"/>
    <property type="evidence" value="ECO:0007669"/>
    <property type="project" value="TreeGrafter"/>
</dbReference>
<dbReference type="Gene3D" id="3.40.50.300">
    <property type="entry name" value="P-loop containing nucleotide triphosphate hydrolases"/>
    <property type="match status" value="1"/>
</dbReference>
<dbReference type="GO" id="GO:0000400">
    <property type="term" value="F:four-way junction DNA binding"/>
    <property type="evidence" value="ECO:0007669"/>
    <property type="project" value="TreeGrafter"/>
</dbReference>
<dbReference type="Pfam" id="PF08423">
    <property type="entry name" value="Rad51"/>
    <property type="match status" value="1"/>
</dbReference>
<keyword evidence="9" id="KW-0539">Nucleus</keyword>
<keyword evidence="4" id="KW-0227">DNA damage</keyword>
<protein>
    <recommendedName>
        <fullName evidence="11">RecA family profile 1 domain-containing protein</fullName>
    </recommendedName>
</protein>
<dbReference type="SUPFAM" id="SSF52540">
    <property type="entry name" value="P-loop containing nucleoside triphosphate hydrolases"/>
    <property type="match status" value="1"/>
</dbReference>
<dbReference type="PROSITE" id="PS50162">
    <property type="entry name" value="RECA_2"/>
    <property type="match status" value="1"/>
</dbReference>
<dbReference type="GO" id="GO:0005657">
    <property type="term" value="C:replication fork"/>
    <property type="evidence" value="ECO:0007669"/>
    <property type="project" value="TreeGrafter"/>
</dbReference>
<feature type="domain" description="RecA family profile 1" evidence="11">
    <location>
        <begin position="85"/>
        <end position="264"/>
    </location>
</feature>
<dbReference type="PANTHER" id="PTHR46457">
    <property type="entry name" value="DNA REPAIR PROTEIN RAD51 HOMOLOG 4"/>
    <property type="match status" value="1"/>
</dbReference>
<dbReference type="FunFam" id="3.40.50.300:FF:001665">
    <property type="entry name" value="DNA repair protein RAD51 4"/>
    <property type="match status" value="1"/>
</dbReference>
<dbReference type="AlphaFoldDB" id="A0AAV8TXY7"/>
<evidence type="ECO:0000256" key="10">
    <source>
        <dbReference type="ARBA" id="ARBA00056000"/>
    </source>
</evidence>
<reference evidence="12 13" key="1">
    <citation type="submission" date="2021-09" db="EMBL/GenBank/DDBJ databases">
        <title>Genomic insights and catalytic innovation underlie evolution of tropane alkaloids biosynthesis.</title>
        <authorList>
            <person name="Wang Y.-J."/>
            <person name="Tian T."/>
            <person name="Huang J.-P."/>
            <person name="Huang S.-X."/>
        </authorList>
    </citation>
    <scope>NUCLEOTIDE SEQUENCE [LARGE SCALE GENOMIC DNA]</scope>
    <source>
        <strain evidence="12">KIB-2018</strain>
        <tissue evidence="12">Leaf</tissue>
    </source>
</reference>
<organism evidence="12 13">
    <name type="scientific">Erythroxylum novogranatense</name>
    <dbReference type="NCBI Taxonomy" id="1862640"/>
    <lineage>
        <taxon>Eukaryota</taxon>
        <taxon>Viridiplantae</taxon>
        <taxon>Streptophyta</taxon>
        <taxon>Embryophyta</taxon>
        <taxon>Tracheophyta</taxon>
        <taxon>Spermatophyta</taxon>
        <taxon>Magnoliopsida</taxon>
        <taxon>eudicotyledons</taxon>
        <taxon>Gunneridae</taxon>
        <taxon>Pentapetalae</taxon>
        <taxon>rosids</taxon>
        <taxon>fabids</taxon>
        <taxon>Malpighiales</taxon>
        <taxon>Erythroxylaceae</taxon>
        <taxon>Erythroxylum</taxon>
    </lineage>
</organism>
<evidence type="ECO:0000256" key="4">
    <source>
        <dbReference type="ARBA" id="ARBA00022763"/>
    </source>
</evidence>
<comment type="similarity">
    <text evidence="2">Belongs to the RecA family. RAD51 subfamily.</text>
</comment>
<proteinExistence type="inferred from homology"/>
<evidence type="ECO:0000256" key="9">
    <source>
        <dbReference type="ARBA" id="ARBA00023242"/>
    </source>
</evidence>
<dbReference type="Proteomes" id="UP001159364">
    <property type="component" value="Linkage Group LG03"/>
</dbReference>
<gene>
    <name evidence="12" type="ORF">K2173_022894</name>
</gene>
<keyword evidence="8" id="KW-0234">DNA repair</keyword>
<dbReference type="InterPro" id="IPR027417">
    <property type="entry name" value="P-loop_NTPase"/>
</dbReference>
<keyword evidence="7" id="KW-0233">DNA recombination</keyword>
<evidence type="ECO:0000259" key="11">
    <source>
        <dbReference type="PROSITE" id="PS50162"/>
    </source>
</evidence>
<evidence type="ECO:0000313" key="12">
    <source>
        <dbReference type="EMBL" id="KAJ8770993.1"/>
    </source>
</evidence>
<dbReference type="InterPro" id="IPR020588">
    <property type="entry name" value="RecA_ATP-bd"/>
</dbReference>
<dbReference type="InterPro" id="IPR013632">
    <property type="entry name" value="Rad51_C"/>
</dbReference>
<dbReference type="GO" id="GO:0000724">
    <property type="term" value="P:double-strand break repair via homologous recombination"/>
    <property type="evidence" value="ECO:0007669"/>
    <property type="project" value="TreeGrafter"/>
</dbReference>